<organism evidence="2 3">
    <name type="scientific">Anopheles maculatus</name>
    <dbReference type="NCBI Taxonomy" id="74869"/>
    <lineage>
        <taxon>Eukaryota</taxon>
        <taxon>Metazoa</taxon>
        <taxon>Ecdysozoa</taxon>
        <taxon>Arthropoda</taxon>
        <taxon>Hexapoda</taxon>
        <taxon>Insecta</taxon>
        <taxon>Pterygota</taxon>
        <taxon>Neoptera</taxon>
        <taxon>Endopterygota</taxon>
        <taxon>Diptera</taxon>
        <taxon>Nematocera</taxon>
        <taxon>Culicoidea</taxon>
        <taxon>Culicidae</taxon>
        <taxon>Anophelinae</taxon>
        <taxon>Anopheles</taxon>
        <taxon>Anopheles maculatus group</taxon>
    </lineage>
</organism>
<proteinExistence type="predicted"/>
<accession>A0A182SWD1</accession>
<feature type="region of interest" description="Disordered" evidence="1">
    <location>
        <begin position="1"/>
        <end position="190"/>
    </location>
</feature>
<feature type="compositionally biased region" description="Polar residues" evidence="1">
    <location>
        <begin position="119"/>
        <end position="139"/>
    </location>
</feature>
<reference evidence="3" key="1">
    <citation type="submission" date="2013-09" db="EMBL/GenBank/DDBJ databases">
        <title>The Genome Sequence of Anopheles maculatus species B.</title>
        <authorList>
            <consortium name="The Broad Institute Genomics Platform"/>
            <person name="Neafsey D.E."/>
            <person name="Besansky N."/>
            <person name="Howell P."/>
            <person name="Walton C."/>
            <person name="Young S.K."/>
            <person name="Zeng Q."/>
            <person name="Gargeya S."/>
            <person name="Fitzgerald M."/>
            <person name="Haas B."/>
            <person name="Abouelleil A."/>
            <person name="Allen A.W."/>
            <person name="Alvarado L."/>
            <person name="Arachchi H.M."/>
            <person name="Berlin A.M."/>
            <person name="Chapman S.B."/>
            <person name="Gainer-Dewar J."/>
            <person name="Goldberg J."/>
            <person name="Griggs A."/>
            <person name="Gujja S."/>
            <person name="Hansen M."/>
            <person name="Howarth C."/>
            <person name="Imamovic A."/>
            <person name="Ireland A."/>
            <person name="Larimer J."/>
            <person name="McCowan C."/>
            <person name="Murphy C."/>
            <person name="Pearson M."/>
            <person name="Poon T.W."/>
            <person name="Priest M."/>
            <person name="Roberts A."/>
            <person name="Saif S."/>
            <person name="Shea T."/>
            <person name="Sisk P."/>
            <person name="Sykes S."/>
            <person name="Wortman J."/>
            <person name="Nusbaum C."/>
            <person name="Birren B."/>
        </authorList>
    </citation>
    <scope>NUCLEOTIDE SEQUENCE [LARGE SCALE GENOMIC DNA]</scope>
    <source>
        <strain evidence="3">maculatus3</strain>
    </source>
</reference>
<protein>
    <submittedName>
        <fullName evidence="2">Uncharacterized protein</fullName>
    </submittedName>
</protein>
<dbReference type="AlphaFoldDB" id="A0A182SWD1"/>
<evidence type="ECO:0000313" key="2">
    <source>
        <dbReference type="EnsemblMetazoa" id="AMAM014759-PA"/>
    </source>
</evidence>
<reference evidence="2" key="2">
    <citation type="submission" date="2020-05" db="UniProtKB">
        <authorList>
            <consortium name="EnsemblMetazoa"/>
        </authorList>
    </citation>
    <scope>IDENTIFICATION</scope>
    <source>
        <strain evidence="2">maculatus3</strain>
    </source>
</reference>
<keyword evidence="3" id="KW-1185">Reference proteome</keyword>
<feature type="compositionally biased region" description="Basic residues" evidence="1">
    <location>
        <begin position="19"/>
        <end position="33"/>
    </location>
</feature>
<feature type="compositionally biased region" description="Gly residues" evidence="1">
    <location>
        <begin position="73"/>
        <end position="82"/>
    </location>
</feature>
<feature type="compositionally biased region" description="Polar residues" evidence="1">
    <location>
        <begin position="48"/>
        <end position="63"/>
    </location>
</feature>
<feature type="compositionally biased region" description="Polar residues" evidence="1">
    <location>
        <begin position="97"/>
        <end position="110"/>
    </location>
</feature>
<dbReference type="VEuPathDB" id="VectorBase:AMAM014759"/>
<dbReference type="Proteomes" id="UP000075901">
    <property type="component" value="Unassembled WGS sequence"/>
</dbReference>
<feature type="compositionally biased region" description="Basic residues" evidence="1">
    <location>
        <begin position="177"/>
        <end position="190"/>
    </location>
</feature>
<dbReference type="EnsemblMetazoa" id="AMAM014759-RA">
    <property type="protein sequence ID" value="AMAM014759-PA"/>
    <property type="gene ID" value="AMAM014759"/>
</dbReference>
<feature type="compositionally biased region" description="Low complexity" evidence="1">
    <location>
        <begin position="1"/>
        <end position="13"/>
    </location>
</feature>
<sequence>ISSSRSHLLHLSSGNLAPGHHKKYKLQKSKSRKSLQAQQQQEKKRSSIPSSGRTESFTKTPEPTSLEGESGDEGCGGATAGGEEGEEVNEVGDSNGSTGNERGTNTSLARQPSDRRQDLSGQLANTSGTSDHLNSSSSDAYGYKQSADDDQFRENVKSKSAPVSVNRSESYKERSQKKTRTTRRKHPIRV</sequence>
<evidence type="ECO:0000313" key="3">
    <source>
        <dbReference type="Proteomes" id="UP000075901"/>
    </source>
</evidence>
<feature type="compositionally biased region" description="Basic and acidic residues" evidence="1">
    <location>
        <begin position="146"/>
        <end position="157"/>
    </location>
</feature>
<name>A0A182SWD1_9DIPT</name>
<evidence type="ECO:0000256" key="1">
    <source>
        <dbReference type="SAM" id="MobiDB-lite"/>
    </source>
</evidence>